<evidence type="ECO:0000256" key="1">
    <source>
        <dbReference type="ARBA" id="ARBA00008324"/>
    </source>
</evidence>
<protein>
    <submittedName>
        <fullName evidence="3">Thioesterase domain</fullName>
    </submittedName>
</protein>
<evidence type="ECO:0000313" key="3">
    <source>
        <dbReference type="EMBL" id="KAK6920178.1"/>
    </source>
</evidence>
<dbReference type="SUPFAM" id="SSF54637">
    <property type="entry name" value="Thioesterase/thiol ester dehydrase-isomerase"/>
    <property type="match status" value="1"/>
</dbReference>
<name>A0AAN8Z4B0_9MAGN</name>
<dbReference type="Proteomes" id="UP001370490">
    <property type="component" value="Unassembled WGS sequence"/>
</dbReference>
<accession>A0AAN8Z4B0</accession>
<dbReference type="InterPro" id="IPR006683">
    <property type="entry name" value="Thioestr_dom"/>
</dbReference>
<dbReference type="InterPro" id="IPR029069">
    <property type="entry name" value="HotDog_dom_sf"/>
</dbReference>
<reference evidence="3 4" key="1">
    <citation type="submission" date="2023-12" db="EMBL/GenBank/DDBJ databases">
        <title>A high-quality genome assembly for Dillenia turbinata (Dilleniales).</title>
        <authorList>
            <person name="Chanderbali A."/>
        </authorList>
    </citation>
    <scope>NUCLEOTIDE SEQUENCE [LARGE SCALE GENOMIC DNA]</scope>
    <source>
        <strain evidence="3">LSX21</strain>
        <tissue evidence="3">Leaf</tissue>
    </source>
</reference>
<dbReference type="InterPro" id="IPR039298">
    <property type="entry name" value="ACOT13"/>
</dbReference>
<organism evidence="3 4">
    <name type="scientific">Dillenia turbinata</name>
    <dbReference type="NCBI Taxonomy" id="194707"/>
    <lineage>
        <taxon>Eukaryota</taxon>
        <taxon>Viridiplantae</taxon>
        <taxon>Streptophyta</taxon>
        <taxon>Embryophyta</taxon>
        <taxon>Tracheophyta</taxon>
        <taxon>Spermatophyta</taxon>
        <taxon>Magnoliopsida</taxon>
        <taxon>eudicotyledons</taxon>
        <taxon>Gunneridae</taxon>
        <taxon>Pentapetalae</taxon>
        <taxon>Dilleniales</taxon>
        <taxon>Dilleniaceae</taxon>
        <taxon>Dillenia</taxon>
    </lineage>
</organism>
<dbReference type="AlphaFoldDB" id="A0AAN8Z4B0"/>
<dbReference type="GO" id="GO:0047617">
    <property type="term" value="F:fatty acyl-CoA hydrolase activity"/>
    <property type="evidence" value="ECO:0007669"/>
    <property type="project" value="InterPro"/>
</dbReference>
<dbReference type="Pfam" id="PF03061">
    <property type="entry name" value="4HBT"/>
    <property type="match status" value="1"/>
</dbReference>
<comment type="similarity">
    <text evidence="1">Belongs to the thioesterase PaaI family.</text>
</comment>
<evidence type="ECO:0000313" key="4">
    <source>
        <dbReference type="Proteomes" id="UP001370490"/>
    </source>
</evidence>
<sequence>MAKSSETISTAKISSVLSPSVVSRVENFLSDPEITEPSPESGRNQIRTPTSYVVCSSSTNSNVVESLVFSVKPFVSNVYGGLHGGAVAAAAEVVSLACARTVVGEDKELFLGELGITYLSSAPINAEVMIEGSIVRSGRNLTVTSIEFRLKETKKLISVARATFYNMPMPKL</sequence>
<evidence type="ECO:0000259" key="2">
    <source>
        <dbReference type="Pfam" id="PF03061"/>
    </source>
</evidence>
<feature type="domain" description="Thioesterase" evidence="2">
    <location>
        <begin position="79"/>
        <end position="155"/>
    </location>
</feature>
<dbReference type="Gene3D" id="3.10.129.10">
    <property type="entry name" value="Hotdog Thioesterase"/>
    <property type="match status" value="1"/>
</dbReference>
<gene>
    <name evidence="3" type="ORF">RJ641_016082</name>
</gene>
<dbReference type="EMBL" id="JBAMMX010000021">
    <property type="protein sequence ID" value="KAK6920178.1"/>
    <property type="molecule type" value="Genomic_DNA"/>
</dbReference>
<dbReference type="CDD" id="cd03443">
    <property type="entry name" value="PaaI_thioesterase"/>
    <property type="match status" value="1"/>
</dbReference>
<dbReference type="PANTHER" id="PTHR21660:SF12">
    <property type="entry name" value="OS07G0462700 PROTEIN"/>
    <property type="match status" value="1"/>
</dbReference>
<dbReference type="PANTHER" id="PTHR21660">
    <property type="entry name" value="THIOESTERASE SUPERFAMILY MEMBER-RELATED"/>
    <property type="match status" value="1"/>
</dbReference>
<keyword evidence="4" id="KW-1185">Reference proteome</keyword>
<comment type="caution">
    <text evidence="3">The sequence shown here is derived from an EMBL/GenBank/DDBJ whole genome shotgun (WGS) entry which is preliminary data.</text>
</comment>
<proteinExistence type="inferred from homology"/>